<reference evidence="4 5" key="2">
    <citation type="journal article" date="2015" name="PLoS Genet.">
        <title>Common Cell Shape Evolution of Two Nasopharyngeal Pathogens.</title>
        <authorList>
            <person name="Veyrier F.J."/>
            <person name="Biais N."/>
            <person name="Morales P."/>
            <person name="Belkacem N."/>
            <person name="Guilhen C."/>
            <person name="Ranjeva S."/>
            <person name="Sismeiro O."/>
            <person name="Pehau-Arnaudet G."/>
            <person name="Rocha E.P."/>
            <person name="Werts C."/>
            <person name="Taha M.K."/>
            <person name="Boneca I.G."/>
        </authorList>
    </citation>
    <scope>NUCLEOTIDE SEQUENCE [LARGE SCALE GENOMIC DNA]</scope>
    <source>
        <strain evidence="4 5">ATCC 29315</strain>
    </source>
</reference>
<dbReference type="AlphaFoldDB" id="A0A0B5CH25"/>
<keyword evidence="3" id="KW-0732">Signal</keyword>
<accession>A0A0B5CH25</accession>
<keyword evidence="1" id="KW-0175">Coiled coil</keyword>
<dbReference type="PROSITE" id="PS51257">
    <property type="entry name" value="PROKAR_LIPOPROTEIN"/>
    <property type="match status" value="1"/>
</dbReference>
<feature type="signal peptide" evidence="3">
    <location>
        <begin position="1"/>
        <end position="17"/>
    </location>
</feature>
<dbReference type="Proteomes" id="UP000031392">
    <property type="component" value="Chromosome"/>
</dbReference>
<evidence type="ECO:0000256" key="3">
    <source>
        <dbReference type="SAM" id="SignalP"/>
    </source>
</evidence>
<protein>
    <submittedName>
        <fullName evidence="4">Membrane protein</fullName>
    </submittedName>
</protein>
<reference evidence="5" key="1">
    <citation type="submission" date="2014-05" db="EMBL/GenBank/DDBJ databases">
        <title>Complete Genome sequence of Neisseria elongata subsp. glycolytica.</title>
        <authorList>
            <person name="Veyrier F.J."/>
            <person name="Taha M.-K."/>
        </authorList>
    </citation>
    <scope>NUCLEOTIDE SEQUENCE [LARGE SCALE GENOMIC DNA]</scope>
    <source>
        <strain evidence="5">ATCC 29315</strain>
    </source>
</reference>
<feature type="chain" id="PRO_5002099140" evidence="3">
    <location>
        <begin position="18"/>
        <end position="193"/>
    </location>
</feature>
<dbReference type="RefSeq" id="WP_041961368.1">
    <property type="nucleotide sequence ID" value="NZ_CP007726.1"/>
</dbReference>
<keyword evidence="5" id="KW-1185">Reference proteome</keyword>
<sequence length="193" mass="21121">MKKSRLTLLVFTAFALAACGNDKQAELEQQLKTQQEQIAQLKAQAASAADQTVYQLLPDAVNETLSPEAQQQGKNGEIVTGKDGQQYMYDSSTGSWFLQSLVGAAAGAFIGNALANKFARAPANSPAAQQVRSRYEQQYKGKRPTAPTSLRPQNAGQRGQQAGGYRPTDRAQSNYQQPRRPTMPRRSGFGRRR</sequence>
<dbReference type="EMBL" id="CP007726">
    <property type="protein sequence ID" value="AJE18408.1"/>
    <property type="molecule type" value="Genomic_DNA"/>
</dbReference>
<dbReference type="HOGENOM" id="CLU_1446234_0_0_4"/>
<feature type="coiled-coil region" evidence="1">
    <location>
        <begin position="17"/>
        <end position="51"/>
    </location>
</feature>
<proteinExistence type="predicted"/>
<evidence type="ECO:0000313" key="5">
    <source>
        <dbReference type="Proteomes" id="UP000031392"/>
    </source>
</evidence>
<evidence type="ECO:0000256" key="1">
    <source>
        <dbReference type="SAM" id="Coils"/>
    </source>
</evidence>
<dbReference type="KEGG" id="nel:NELON_05550"/>
<name>A0A0B5CH25_NEIEG</name>
<feature type="region of interest" description="Disordered" evidence="2">
    <location>
        <begin position="122"/>
        <end position="193"/>
    </location>
</feature>
<evidence type="ECO:0000256" key="2">
    <source>
        <dbReference type="SAM" id="MobiDB-lite"/>
    </source>
</evidence>
<feature type="compositionally biased region" description="Low complexity" evidence="2">
    <location>
        <begin position="153"/>
        <end position="164"/>
    </location>
</feature>
<feature type="compositionally biased region" description="Polar residues" evidence="2">
    <location>
        <begin position="170"/>
        <end position="179"/>
    </location>
</feature>
<evidence type="ECO:0000313" key="4">
    <source>
        <dbReference type="EMBL" id="AJE18408.1"/>
    </source>
</evidence>
<gene>
    <name evidence="4" type="ORF">NELON_05550</name>
</gene>
<dbReference type="PATRIC" id="fig|546263.7.peg.1185"/>
<organism evidence="4 5">
    <name type="scientific">Neisseria elongata subsp. glycolytica ATCC 29315</name>
    <dbReference type="NCBI Taxonomy" id="546263"/>
    <lineage>
        <taxon>Bacteria</taxon>
        <taxon>Pseudomonadati</taxon>
        <taxon>Pseudomonadota</taxon>
        <taxon>Betaproteobacteria</taxon>
        <taxon>Neisseriales</taxon>
        <taxon>Neisseriaceae</taxon>
        <taxon>Neisseria</taxon>
    </lineage>
</organism>